<dbReference type="InterPro" id="IPR032312">
    <property type="entry name" value="LacZ_4"/>
</dbReference>
<evidence type="ECO:0000256" key="3">
    <source>
        <dbReference type="ARBA" id="ARBA00007401"/>
    </source>
</evidence>
<dbReference type="Pfam" id="PF14200">
    <property type="entry name" value="RicinB_lectin_2"/>
    <property type="match status" value="1"/>
</dbReference>
<dbReference type="SUPFAM" id="SSF49303">
    <property type="entry name" value="beta-Galactosidase/glucuronidase domain"/>
    <property type="match status" value="2"/>
</dbReference>
<evidence type="ECO:0000256" key="2">
    <source>
        <dbReference type="ARBA" id="ARBA00001913"/>
    </source>
</evidence>
<sequence>MKNKSGHLPNSGSIRLLLFVIWSLCQQVMAQEINEESLYKLVSPMGLVWDNNNSVEDDAPIVLKENEKESKGQLWRIKKLPNGFFSITNPYSDKSLDNGNIQQGNGNPVIQWGSSSTNPNQQWQLKFTGTGAVEVHHSKNGMSIGFVGEERIGAKLQQLPSSFLAWKLVESEVHLAKDFVPRGSEDWQNETVFEINKMPGHAYYIPYPDQQSLKNDAYFDKPWLCSNSSNLLPLNGVWKFKWSKRPEERPKDFFRLDYEVSDWDNLPVPSCWEMNGYGTPIYTNITYPFANRPPFIQPVKGYTSEHEPNPVGAYRRDFMLPASWKGQKIILHFDGVYSGFYVYVNGKKVGYSEGANNVAEFDISPYVKSGKNTLALEVYKWTDGSYLEDQDMFRFGGVHRDVFLYCVPKTHIFDFNYRTDFDNNDFSNGQLMVHVEVANEFRSRQRGILKAVLLDPKGHVVGHEQQKLSLENQAKTFADIAMTIPNPALWSAEIPHLYSLILTWCDTDGREQQAISSKVGFRQIKIKDKRVYINGKQVFFKGVNRHDTHPEFGKTIPLESMIQDILMMKQHNINTLRTSHYPNNPKMYALLDYYGMYTMDEADVENHGNHSISDKESWRPAYLARVERMVLRDRNHPCVIFWSLGNESGNGQNFEYMYQKARSLDSQQRPIHYEGKNEVADIDSHMYPSVEGMKRFDQRASDKPYFLCEYDHAMGNAVGNLFEYWQYIEEHSQRMIGGCIWDWADQAHIKMGEPKDHYFYGGGFGERPTDGDFSNNGLTTPDRRITAKLLEVKKIYQYVKFSSGPDSNKIRVQNKYNFIDLNRFELIWTLLRDGLPLENGKIEKLSLAPGKDTLIEIPYKHNLGNDAEYHLNLYLLHKHDDSWARAGDTVASEQLPLVDRKMVIRKDLSSGELIASEEQQQYIVRGADFSLRINKTDGTFSSLTYGGHEMLVDRAGMTFNWYRSVNNDKYKEQNYYPSVISAALARKVFHSGQNTVELEWDCQAKIQAVQPVTVNYKLSYRIYASGAIDVTASFVLPEHAEIIHRLGLQLRLPSAYSDIRYFGRGPRENYSDRKMSSFVGQYETSPIAMEEEHYIRAQSMGNREEVRWISLKNNRGKGIKIQAADRLSFSALHFDDESVWKAKYDFNIPAIRQDKIYLNLDCIQQGLGNASCGPLPLPQYMLPVNQKISYSFTLSPL</sequence>
<evidence type="ECO:0000256" key="7">
    <source>
        <dbReference type="ARBA" id="ARBA00022837"/>
    </source>
</evidence>
<dbReference type="InterPro" id="IPR017853">
    <property type="entry name" value="GH"/>
</dbReference>
<dbReference type="EC" id="3.2.1.23" evidence="5"/>
<feature type="domain" description="Beta galactosidase small chain/" evidence="10">
    <location>
        <begin position="923"/>
        <end position="1195"/>
    </location>
</feature>
<dbReference type="Pfam" id="PF00703">
    <property type="entry name" value="Glyco_hydro_2"/>
    <property type="match status" value="1"/>
</dbReference>
<name>A0ABV4HI81_9SPHI</name>
<dbReference type="PROSITE" id="PS50231">
    <property type="entry name" value="RICIN_B_LECTIN"/>
    <property type="match status" value="1"/>
</dbReference>
<dbReference type="SMART" id="SM01038">
    <property type="entry name" value="Bgal_small_N"/>
    <property type="match status" value="1"/>
</dbReference>
<dbReference type="InterPro" id="IPR000772">
    <property type="entry name" value="Ricin_B_lectin"/>
</dbReference>
<dbReference type="Gene3D" id="2.80.10.50">
    <property type="match status" value="1"/>
</dbReference>
<dbReference type="Gene3D" id="2.70.98.10">
    <property type="match status" value="1"/>
</dbReference>
<dbReference type="Pfam" id="PF02836">
    <property type="entry name" value="Glyco_hydro_2_C"/>
    <property type="match status" value="1"/>
</dbReference>
<dbReference type="RefSeq" id="WP_370482916.1">
    <property type="nucleotide sequence ID" value="NZ_JBEOQA010000002.1"/>
</dbReference>
<dbReference type="InterPro" id="IPR036156">
    <property type="entry name" value="Beta-gal/glucu_dom_sf"/>
</dbReference>
<dbReference type="InterPro" id="IPR023232">
    <property type="entry name" value="Glyco_hydro_2_AS"/>
</dbReference>
<dbReference type="SUPFAM" id="SSF51445">
    <property type="entry name" value="(Trans)glycosidases"/>
    <property type="match status" value="1"/>
</dbReference>
<keyword evidence="12" id="KW-1185">Reference proteome</keyword>
<evidence type="ECO:0000313" key="11">
    <source>
        <dbReference type="EMBL" id="MEZ0454256.1"/>
    </source>
</evidence>
<dbReference type="InterPro" id="IPR035992">
    <property type="entry name" value="Ricin_B-like_lectins"/>
</dbReference>
<accession>A0ABV4HI81</accession>
<dbReference type="InterPro" id="IPR004199">
    <property type="entry name" value="B-gal_small/dom_5"/>
</dbReference>
<dbReference type="Pfam" id="PF02929">
    <property type="entry name" value="Bgal_small_N"/>
    <property type="match status" value="1"/>
</dbReference>
<keyword evidence="8" id="KW-0326">Glycosidase</keyword>
<keyword evidence="6 11" id="KW-0378">Hydrolase</keyword>
<comment type="subunit">
    <text evidence="4">Monomer.</text>
</comment>
<evidence type="ECO:0000256" key="1">
    <source>
        <dbReference type="ARBA" id="ARBA00001412"/>
    </source>
</evidence>
<dbReference type="InterPro" id="IPR006104">
    <property type="entry name" value="Glyco_hydro_2_N"/>
</dbReference>
<evidence type="ECO:0000259" key="10">
    <source>
        <dbReference type="SMART" id="SM01038"/>
    </source>
</evidence>
<evidence type="ECO:0000256" key="5">
    <source>
        <dbReference type="ARBA" id="ARBA00012756"/>
    </source>
</evidence>
<comment type="catalytic activity">
    <reaction evidence="1">
        <text>Hydrolysis of terminal non-reducing beta-D-galactose residues in beta-D-galactosides.</text>
        <dbReference type="EC" id="3.2.1.23"/>
    </reaction>
</comment>
<dbReference type="InterPro" id="IPR013783">
    <property type="entry name" value="Ig-like_fold"/>
</dbReference>
<evidence type="ECO:0000256" key="9">
    <source>
        <dbReference type="ARBA" id="ARBA00032230"/>
    </source>
</evidence>
<evidence type="ECO:0000256" key="6">
    <source>
        <dbReference type="ARBA" id="ARBA00022801"/>
    </source>
</evidence>
<keyword evidence="7" id="KW-0106">Calcium</keyword>
<dbReference type="Gene3D" id="2.60.40.10">
    <property type="entry name" value="Immunoglobulins"/>
    <property type="match status" value="2"/>
</dbReference>
<gene>
    <name evidence="11" type="ORF">ABTW24_21880</name>
</gene>
<dbReference type="Gene3D" id="3.20.20.80">
    <property type="entry name" value="Glycosidases"/>
    <property type="match status" value="1"/>
</dbReference>
<proteinExistence type="inferred from homology"/>
<dbReference type="PANTHER" id="PTHR46323">
    <property type="entry name" value="BETA-GALACTOSIDASE"/>
    <property type="match status" value="1"/>
</dbReference>
<dbReference type="CDD" id="cd00161">
    <property type="entry name" value="beta-trefoil_Ricin-like"/>
    <property type="match status" value="1"/>
</dbReference>
<dbReference type="Pfam" id="PF02837">
    <property type="entry name" value="Glyco_hydro_2_N"/>
    <property type="match status" value="1"/>
</dbReference>
<dbReference type="InterPro" id="IPR008979">
    <property type="entry name" value="Galactose-bd-like_sf"/>
</dbReference>
<dbReference type="PANTHER" id="PTHR46323:SF2">
    <property type="entry name" value="BETA-GALACTOSIDASE"/>
    <property type="match status" value="1"/>
</dbReference>
<dbReference type="SUPFAM" id="SSF50370">
    <property type="entry name" value="Ricin B-like lectins"/>
    <property type="match status" value="1"/>
</dbReference>
<reference evidence="11 12" key="1">
    <citation type="submission" date="2024-06" db="EMBL/GenBank/DDBJ databases">
        <title>Soil Sphingobacterium thalpophilum.</title>
        <authorList>
            <person name="Yang J."/>
            <person name="Li J."/>
        </authorList>
    </citation>
    <scope>NUCLEOTIDE SEQUENCE [LARGE SCALE GENOMIC DNA]</scope>
    <source>
        <strain evidence="11 12">22g91tb</strain>
    </source>
</reference>
<dbReference type="Proteomes" id="UP001566204">
    <property type="component" value="Unassembled WGS sequence"/>
</dbReference>
<dbReference type="InterPro" id="IPR011013">
    <property type="entry name" value="Gal_mutarotase_sf_dom"/>
</dbReference>
<dbReference type="PROSITE" id="PS00608">
    <property type="entry name" value="GLYCOSYL_HYDROL_F2_2"/>
    <property type="match status" value="1"/>
</dbReference>
<dbReference type="InterPro" id="IPR050347">
    <property type="entry name" value="Bact_Beta-galactosidase"/>
</dbReference>
<dbReference type="GO" id="GO:0016787">
    <property type="term" value="F:hydrolase activity"/>
    <property type="evidence" value="ECO:0007669"/>
    <property type="project" value="UniProtKB-KW"/>
</dbReference>
<comment type="similarity">
    <text evidence="3">Belongs to the glycosyl hydrolase 2 family.</text>
</comment>
<dbReference type="EMBL" id="JBEOQB010000007">
    <property type="protein sequence ID" value="MEZ0454256.1"/>
    <property type="molecule type" value="Genomic_DNA"/>
</dbReference>
<protein>
    <recommendedName>
        <fullName evidence="5">beta-galactosidase</fullName>
        <ecNumber evidence="5">3.2.1.23</ecNumber>
    </recommendedName>
    <alternativeName>
        <fullName evidence="9">Lactase</fullName>
    </alternativeName>
</protein>
<dbReference type="InterPro" id="IPR006102">
    <property type="entry name" value="Ig-like_GH2"/>
</dbReference>
<comment type="cofactor">
    <cofactor evidence="2">
        <name>Ca(2+)</name>
        <dbReference type="ChEBI" id="CHEBI:29108"/>
    </cofactor>
</comment>
<dbReference type="Gene3D" id="2.60.120.260">
    <property type="entry name" value="Galactose-binding domain-like"/>
    <property type="match status" value="1"/>
</dbReference>
<dbReference type="InterPro" id="IPR014718">
    <property type="entry name" value="GH-type_carb-bd"/>
</dbReference>
<evidence type="ECO:0000256" key="4">
    <source>
        <dbReference type="ARBA" id="ARBA00011245"/>
    </source>
</evidence>
<comment type="caution">
    <text evidence="11">The sequence shown here is derived from an EMBL/GenBank/DDBJ whole genome shotgun (WGS) entry which is preliminary data.</text>
</comment>
<dbReference type="PRINTS" id="PR00132">
    <property type="entry name" value="GLHYDRLASE2"/>
</dbReference>
<organism evidence="11 12">
    <name type="scientific">Sphingobacterium thalpophilum</name>
    <dbReference type="NCBI Taxonomy" id="259"/>
    <lineage>
        <taxon>Bacteria</taxon>
        <taxon>Pseudomonadati</taxon>
        <taxon>Bacteroidota</taxon>
        <taxon>Sphingobacteriia</taxon>
        <taxon>Sphingobacteriales</taxon>
        <taxon>Sphingobacteriaceae</taxon>
        <taxon>Sphingobacterium</taxon>
    </lineage>
</organism>
<dbReference type="SUPFAM" id="SSF49785">
    <property type="entry name" value="Galactose-binding domain-like"/>
    <property type="match status" value="1"/>
</dbReference>
<evidence type="ECO:0000256" key="8">
    <source>
        <dbReference type="ARBA" id="ARBA00023295"/>
    </source>
</evidence>
<dbReference type="InterPro" id="IPR006101">
    <property type="entry name" value="Glyco_hydro_2"/>
</dbReference>
<dbReference type="SUPFAM" id="SSF74650">
    <property type="entry name" value="Galactose mutarotase-like"/>
    <property type="match status" value="1"/>
</dbReference>
<evidence type="ECO:0000313" key="12">
    <source>
        <dbReference type="Proteomes" id="UP001566204"/>
    </source>
</evidence>
<dbReference type="Pfam" id="PF16353">
    <property type="entry name" value="LacZ_4"/>
    <property type="match status" value="1"/>
</dbReference>
<dbReference type="InterPro" id="IPR006103">
    <property type="entry name" value="Glyco_hydro_2_cat"/>
</dbReference>